<evidence type="ECO:0000256" key="1">
    <source>
        <dbReference type="SAM" id="MobiDB-lite"/>
    </source>
</evidence>
<reference evidence="2 3" key="1">
    <citation type="submission" date="2016-03" db="EMBL/GenBank/DDBJ databases">
        <authorList>
            <person name="Ploux O."/>
        </authorList>
    </citation>
    <scope>NUCLEOTIDE SEQUENCE [LARGE SCALE GENOMIC DNA]</scope>
    <source>
        <strain evidence="2 3">UAMH 11012</strain>
    </source>
</reference>
<dbReference type="AlphaFoldDB" id="A0A1L7WPV9"/>
<proteinExistence type="predicted"/>
<accession>A0A1L7WPV9</accession>
<dbReference type="Proteomes" id="UP000184330">
    <property type="component" value="Unassembled WGS sequence"/>
</dbReference>
<sequence>MAPKSTNRSSSTNATSHNGSSTKATKSQDTPMGRWMSEGSKEGPWNAVDSAGKVTYMGTHEVEVKENGEEDSWSMDVNAQSEKYWI</sequence>
<name>A0A1L7WPV9_9HELO</name>
<keyword evidence="3" id="KW-1185">Reference proteome</keyword>
<organism evidence="2 3">
    <name type="scientific">Phialocephala subalpina</name>
    <dbReference type="NCBI Taxonomy" id="576137"/>
    <lineage>
        <taxon>Eukaryota</taxon>
        <taxon>Fungi</taxon>
        <taxon>Dikarya</taxon>
        <taxon>Ascomycota</taxon>
        <taxon>Pezizomycotina</taxon>
        <taxon>Leotiomycetes</taxon>
        <taxon>Helotiales</taxon>
        <taxon>Mollisiaceae</taxon>
        <taxon>Phialocephala</taxon>
        <taxon>Phialocephala fortinii species complex</taxon>
    </lineage>
</organism>
<feature type="compositionally biased region" description="Polar residues" evidence="1">
    <location>
        <begin position="19"/>
        <end position="30"/>
    </location>
</feature>
<gene>
    <name evidence="2" type="ORF">PAC_04694</name>
</gene>
<feature type="region of interest" description="Disordered" evidence="1">
    <location>
        <begin position="1"/>
        <end position="48"/>
    </location>
</feature>
<evidence type="ECO:0000313" key="2">
    <source>
        <dbReference type="EMBL" id="CZR54810.1"/>
    </source>
</evidence>
<protein>
    <submittedName>
        <fullName evidence="2">Uncharacterized protein</fullName>
    </submittedName>
</protein>
<dbReference type="EMBL" id="FJOG01000005">
    <property type="protein sequence ID" value="CZR54810.1"/>
    <property type="molecule type" value="Genomic_DNA"/>
</dbReference>
<feature type="compositionally biased region" description="Low complexity" evidence="1">
    <location>
        <begin position="1"/>
        <end position="18"/>
    </location>
</feature>
<evidence type="ECO:0000313" key="3">
    <source>
        <dbReference type="Proteomes" id="UP000184330"/>
    </source>
</evidence>